<evidence type="ECO:0000256" key="3">
    <source>
        <dbReference type="ARBA" id="ARBA00022730"/>
    </source>
</evidence>
<dbReference type="InterPro" id="IPR023153">
    <property type="entry name" value="DarP_sf"/>
</dbReference>
<dbReference type="HAMAP" id="MF_00765">
    <property type="entry name" value="DarP"/>
    <property type="match status" value="1"/>
</dbReference>
<keyword evidence="4 5" id="KW-0694">RNA-binding</keyword>
<evidence type="ECO:0000256" key="1">
    <source>
        <dbReference type="ARBA" id="ARBA00022490"/>
    </source>
</evidence>
<keyword evidence="3 5" id="KW-0699">rRNA-binding</keyword>
<evidence type="ECO:0000256" key="5">
    <source>
        <dbReference type="HAMAP-Rule" id="MF_00765"/>
    </source>
</evidence>
<evidence type="ECO:0000256" key="4">
    <source>
        <dbReference type="ARBA" id="ARBA00022884"/>
    </source>
</evidence>
<dbReference type="STRING" id="396588.Tgr7_2265"/>
<dbReference type="Gene3D" id="1.10.60.30">
    <property type="entry name" value="PSPTO4464-like domains"/>
    <property type="match status" value="2"/>
</dbReference>
<dbReference type="InterPro" id="IPR006839">
    <property type="entry name" value="DarP"/>
</dbReference>
<organism evidence="6 7">
    <name type="scientific">Thioalkalivibrio sulfidiphilus (strain HL-EbGR7)</name>
    <dbReference type="NCBI Taxonomy" id="396588"/>
    <lineage>
        <taxon>Bacteria</taxon>
        <taxon>Pseudomonadati</taxon>
        <taxon>Pseudomonadota</taxon>
        <taxon>Gammaproteobacteria</taxon>
        <taxon>Chromatiales</taxon>
        <taxon>Ectothiorhodospiraceae</taxon>
        <taxon>Thioalkalivibrio</taxon>
    </lineage>
</organism>
<dbReference type="GO" id="GO:0043022">
    <property type="term" value="F:ribosome binding"/>
    <property type="evidence" value="ECO:0007669"/>
    <property type="project" value="UniProtKB-UniRule"/>
</dbReference>
<dbReference type="AlphaFoldDB" id="B8GUM5"/>
<dbReference type="HOGENOM" id="CLU_106757_2_0_6"/>
<proteinExistence type="inferred from homology"/>
<protein>
    <recommendedName>
        <fullName evidence="5">Dual-action ribosomal maturation protein DarP</fullName>
    </recommendedName>
    <alternativeName>
        <fullName evidence="5">Large ribosomal subunit assembly factor DarP</fullName>
    </alternativeName>
</protein>
<sequence length="165" mass="19021">MYEDDDEEYISRNQLKREAEEAQALGERLVTLKEAELAALDLPEPLLEAIRAARSIRQHGALRRQRQYIGKLMRKIDIEPIRAALTEREQDRHRDARAFKALEAWRERLLKEDDKALNAWLAEHPESDAATLRDFIDTARNAPNAAARKTASRALFRYLSEQGTA</sequence>
<dbReference type="NCBIfam" id="NF003593">
    <property type="entry name" value="PRK05255.1-1"/>
    <property type="match status" value="1"/>
</dbReference>
<dbReference type="SUPFAM" id="SSF158710">
    <property type="entry name" value="PSPTO4464-like"/>
    <property type="match status" value="1"/>
</dbReference>
<dbReference type="CDD" id="cd16331">
    <property type="entry name" value="YjgA-like"/>
    <property type="match status" value="1"/>
</dbReference>
<dbReference type="Proteomes" id="UP000002383">
    <property type="component" value="Chromosome"/>
</dbReference>
<dbReference type="Pfam" id="PF04751">
    <property type="entry name" value="DarP"/>
    <property type="match status" value="1"/>
</dbReference>
<dbReference type="RefSeq" id="WP_012638821.1">
    <property type="nucleotide sequence ID" value="NC_011901.1"/>
</dbReference>
<evidence type="ECO:0000313" key="7">
    <source>
        <dbReference type="Proteomes" id="UP000002383"/>
    </source>
</evidence>
<accession>B8GUM5</accession>
<dbReference type="PANTHER" id="PTHR38101:SF1">
    <property type="entry name" value="UPF0307 PROTEIN YJGA"/>
    <property type="match status" value="1"/>
</dbReference>
<reference evidence="6 7" key="1">
    <citation type="journal article" date="2011" name="Stand. Genomic Sci.">
        <title>Complete genome sequence of 'Thioalkalivibrio sulfidophilus' HL-EbGr7.</title>
        <authorList>
            <person name="Muyzer G."/>
            <person name="Sorokin D.Y."/>
            <person name="Mavromatis K."/>
            <person name="Lapidus A."/>
            <person name="Clum A."/>
            <person name="Ivanova N."/>
            <person name="Pati A."/>
            <person name="d'Haeseleer P."/>
            <person name="Woyke T."/>
            <person name="Kyrpides N.C."/>
        </authorList>
    </citation>
    <scope>NUCLEOTIDE SEQUENCE [LARGE SCALE GENOMIC DNA]</scope>
    <source>
        <strain evidence="6 7">HL-EbGR7</strain>
    </source>
</reference>
<dbReference type="GO" id="GO:0005829">
    <property type="term" value="C:cytosol"/>
    <property type="evidence" value="ECO:0007669"/>
    <property type="project" value="TreeGrafter"/>
</dbReference>
<name>B8GUM5_THISH</name>
<comment type="function">
    <text evidence="5">Member of a network of 50S ribosomal subunit biogenesis factors which assembles along the 30S-50S interface, preventing incorrect 23S rRNA structures from forming. Promotes peptidyl transferase center (PTC) maturation.</text>
</comment>
<keyword evidence="1 5" id="KW-0963">Cytoplasm</keyword>
<gene>
    <name evidence="5" type="primary">darP</name>
    <name evidence="6" type="ordered locus">Tgr7_2265</name>
</gene>
<dbReference type="KEGG" id="tgr:Tgr7_2265"/>
<keyword evidence="2 5" id="KW-0690">Ribosome biogenesis</keyword>
<dbReference type="eggNOG" id="COG3028">
    <property type="taxonomic scope" value="Bacteria"/>
</dbReference>
<evidence type="ECO:0000313" key="6">
    <source>
        <dbReference type="EMBL" id="ACL73345.1"/>
    </source>
</evidence>
<keyword evidence="7" id="KW-1185">Reference proteome</keyword>
<evidence type="ECO:0000256" key="2">
    <source>
        <dbReference type="ARBA" id="ARBA00022517"/>
    </source>
</evidence>
<dbReference type="EMBL" id="CP001339">
    <property type="protein sequence ID" value="ACL73345.1"/>
    <property type="molecule type" value="Genomic_DNA"/>
</dbReference>
<dbReference type="PANTHER" id="PTHR38101">
    <property type="entry name" value="UPF0307 PROTEIN YJGA"/>
    <property type="match status" value="1"/>
</dbReference>
<dbReference type="PIRSF" id="PIRSF016183">
    <property type="entry name" value="UCP016183"/>
    <property type="match status" value="1"/>
</dbReference>
<comment type="subcellular location">
    <subcellularLocation>
        <location evidence="5">Cytoplasm</location>
    </subcellularLocation>
    <text evidence="5">Associates with late stage pre-50S ribosomal subunits.</text>
</comment>
<dbReference type="GO" id="GO:0019843">
    <property type="term" value="F:rRNA binding"/>
    <property type="evidence" value="ECO:0007669"/>
    <property type="project" value="UniProtKB-UniRule"/>
</dbReference>
<comment type="similarity">
    <text evidence="5">Belongs to the DarP family.</text>
</comment>
<dbReference type="GO" id="GO:1902626">
    <property type="term" value="P:assembly of large subunit precursor of preribosome"/>
    <property type="evidence" value="ECO:0007669"/>
    <property type="project" value="UniProtKB-UniRule"/>
</dbReference>